<name>A0A7U4LEK1_9SPHN</name>
<gene>
    <name evidence="1" type="ORF">TS85_06385</name>
</gene>
<dbReference type="KEGG" id="sphi:TS85_06385"/>
<dbReference type="RefSeq" id="WP_044331135.1">
    <property type="nucleotide sequence ID" value="NZ_CP010836.1"/>
</dbReference>
<protein>
    <submittedName>
        <fullName evidence="1">Uncharacterized protein</fullName>
    </submittedName>
</protein>
<evidence type="ECO:0000313" key="1">
    <source>
        <dbReference type="EMBL" id="AJP71480.1"/>
    </source>
</evidence>
<organism evidence="1 2">
    <name type="scientific">Sphingomonas hengshuiensis</name>
    <dbReference type="NCBI Taxonomy" id="1609977"/>
    <lineage>
        <taxon>Bacteria</taxon>
        <taxon>Pseudomonadati</taxon>
        <taxon>Pseudomonadota</taxon>
        <taxon>Alphaproteobacteria</taxon>
        <taxon>Sphingomonadales</taxon>
        <taxon>Sphingomonadaceae</taxon>
        <taxon>Sphingomonas</taxon>
    </lineage>
</organism>
<keyword evidence="2" id="KW-1185">Reference proteome</keyword>
<reference evidence="1 2" key="1">
    <citation type="journal article" date="2015" name="Int. J. Syst. Evol. Microbiol.">
        <title>Sphingomonas hengshuiensis sp. nov., isolated from lake wetland.</title>
        <authorList>
            <person name="Wei S."/>
            <person name="Wang T."/>
            <person name="Liu H."/>
            <person name="Zhang C."/>
            <person name="Guo J."/>
            <person name="Wang Q."/>
            <person name="Liang K."/>
            <person name="Zhang Z."/>
        </authorList>
    </citation>
    <scope>NUCLEOTIDE SEQUENCE [LARGE SCALE GENOMIC DNA]</scope>
    <source>
        <strain evidence="1 2">WHSC-8</strain>
    </source>
</reference>
<dbReference type="AlphaFoldDB" id="A0A7U4LEK1"/>
<proteinExistence type="predicted"/>
<dbReference type="EMBL" id="CP010836">
    <property type="protein sequence ID" value="AJP71480.1"/>
    <property type="molecule type" value="Genomic_DNA"/>
</dbReference>
<accession>A0A7U4LEK1</accession>
<dbReference type="Proteomes" id="UP000032300">
    <property type="component" value="Chromosome"/>
</dbReference>
<sequence>MADDKAPDPSPRSTPDPAQARLAALLRDALPATEEELADEIQRLMLHLSREPLDANPALPAALEDPERASLLRRLFGRAPRSPS</sequence>
<reference evidence="1 2" key="2">
    <citation type="submission" date="2015-02" db="EMBL/GenBank/DDBJ databases">
        <title>The complete genome of Sphingomonas hengshuiensis sp. WHSC-8 isolated from soil of Hengshui Lake.</title>
        <authorList>
            <person name="Wei S."/>
            <person name="Guo J."/>
            <person name="Su C."/>
            <person name="Wu R."/>
            <person name="Zhang Z."/>
            <person name="Liang K."/>
            <person name="Li H."/>
            <person name="Wang T."/>
            <person name="Liu H."/>
            <person name="Zhang C."/>
            <person name="Li Z."/>
            <person name="Wang Q."/>
            <person name="Meng J."/>
        </authorList>
    </citation>
    <scope>NUCLEOTIDE SEQUENCE [LARGE SCALE GENOMIC DNA]</scope>
    <source>
        <strain evidence="1 2">WHSC-8</strain>
    </source>
</reference>
<evidence type="ECO:0000313" key="2">
    <source>
        <dbReference type="Proteomes" id="UP000032300"/>
    </source>
</evidence>